<dbReference type="Proteomes" id="UP000069902">
    <property type="component" value="Chromosome cPNK"/>
</dbReference>
<dbReference type="AlphaFoldDB" id="A0A0U5K2M7"/>
<feature type="transmembrane region" description="Helical" evidence="1">
    <location>
        <begin position="229"/>
        <end position="250"/>
    </location>
</feature>
<dbReference type="KEGG" id="pnl:PNK_0737"/>
<evidence type="ECO:0000313" key="2">
    <source>
        <dbReference type="EMBL" id="CUI16363.1"/>
    </source>
</evidence>
<feature type="transmembrane region" description="Helical" evidence="1">
    <location>
        <begin position="256"/>
        <end position="275"/>
    </location>
</feature>
<feature type="transmembrane region" description="Helical" evidence="1">
    <location>
        <begin position="68"/>
        <end position="92"/>
    </location>
</feature>
<dbReference type="RefSeq" id="WP_059060361.1">
    <property type="nucleotide sequence ID" value="NZ_LN879502.1"/>
</dbReference>
<keyword evidence="3" id="KW-1185">Reference proteome</keyword>
<evidence type="ECO:0000313" key="3">
    <source>
        <dbReference type="Proteomes" id="UP000069902"/>
    </source>
</evidence>
<feature type="transmembrane region" description="Helical" evidence="1">
    <location>
        <begin position="280"/>
        <end position="300"/>
    </location>
</feature>
<dbReference type="STRING" id="389348.PNK_0737"/>
<feature type="transmembrane region" description="Helical" evidence="1">
    <location>
        <begin position="99"/>
        <end position="119"/>
    </location>
</feature>
<keyword evidence="1" id="KW-1133">Transmembrane helix</keyword>
<feature type="transmembrane region" description="Helical" evidence="1">
    <location>
        <begin position="149"/>
        <end position="168"/>
    </location>
</feature>
<proteinExistence type="predicted"/>
<reference evidence="3" key="1">
    <citation type="submission" date="2015-09" db="EMBL/GenBank/DDBJ databases">
        <authorList>
            <person name="Bertelli C."/>
        </authorList>
    </citation>
    <scope>NUCLEOTIDE SEQUENCE [LARGE SCALE GENOMIC DNA]</scope>
    <source>
        <strain evidence="3">KNic</strain>
    </source>
</reference>
<protein>
    <recommendedName>
        <fullName evidence="4">DUF2157 domain-containing protein</fullName>
    </recommendedName>
</protein>
<evidence type="ECO:0008006" key="4">
    <source>
        <dbReference type="Google" id="ProtNLM"/>
    </source>
</evidence>
<sequence length="356" mass="40515">MNLSREDLQNAVDRHILNQQQADQLWEMLMNRSLAESRFNFASVIYYLGAFIILAAMIWLASLGNEQLGGFGLFFITLAYTLLFASLGLYLWNQTIYRVGGGVLCALAVCTVPLMIYGLEKGLGFWPTFSFSHFDEVAYRNYEIVSHRYWLTLEVGTIMAALIALYFIRFPFIMVPLLLALWFLTLDAVAILQGAEELSNRAYEWVSLLFGMGALITAYILDKRVYQDFAFWAYLIGLMATSGSLIGLMMVGTNEWLRLGYACINLLFLFLAILLNRQSFLVFGALGVFAYLCYLVYGVFHDSLLFPLVLSMLGVGVIYIGILYTKHQQTIQQALLWCLPEKIRKALPSHQTKFRE</sequence>
<name>A0A0U5K2M7_9BACT</name>
<organism evidence="2 3">
    <name type="scientific">Candidatus Protochlamydia naegleriophila</name>
    <dbReference type="NCBI Taxonomy" id="389348"/>
    <lineage>
        <taxon>Bacteria</taxon>
        <taxon>Pseudomonadati</taxon>
        <taxon>Chlamydiota</taxon>
        <taxon>Chlamydiia</taxon>
        <taxon>Parachlamydiales</taxon>
        <taxon>Parachlamydiaceae</taxon>
        <taxon>Candidatus Protochlamydia</taxon>
    </lineage>
</organism>
<keyword evidence="1" id="KW-0812">Transmembrane</keyword>
<feature type="transmembrane region" description="Helical" evidence="1">
    <location>
        <begin position="205"/>
        <end position="222"/>
    </location>
</feature>
<evidence type="ECO:0000256" key="1">
    <source>
        <dbReference type="SAM" id="Phobius"/>
    </source>
</evidence>
<dbReference type="InParanoid" id="A0A0U5K2M7"/>
<keyword evidence="1" id="KW-0472">Membrane</keyword>
<dbReference type="EMBL" id="LN879502">
    <property type="protein sequence ID" value="CUI16363.1"/>
    <property type="molecule type" value="Genomic_DNA"/>
</dbReference>
<feature type="transmembrane region" description="Helical" evidence="1">
    <location>
        <begin position="306"/>
        <end position="325"/>
    </location>
</feature>
<gene>
    <name evidence="2" type="ORF">PNK_0737</name>
</gene>
<feature type="transmembrane region" description="Helical" evidence="1">
    <location>
        <begin position="175"/>
        <end position="193"/>
    </location>
</feature>
<accession>A0A0U5K2M7</accession>
<dbReference type="PATRIC" id="fig|389348.3.peg.807"/>
<feature type="transmembrane region" description="Helical" evidence="1">
    <location>
        <begin position="39"/>
        <end position="62"/>
    </location>
</feature>